<sequence>MNNQLSNITVQYRKFSKGQYLEDPDQFNEFLDSFEDQDRLSRVLLQGVGVVCGLKPKLVYKNRLLDSIGLSQGTAITTDGDLLTLSNTSKTSEDLYMSDLKTVDLENKNFTHFKAYDNFKIKYPAFYEGTEQIELWELATAQESKSDFQPVNNLTNLEDKYLLLYLEDYEKEVKPCRGVDCDNHGIQQIRNLKVLVTTASGITHILGEDGFSLPDPVTGEVKPKRKDHLQPHPLFIEDIMEPVKQNRIILERFVSENRLNVSDLKNVYIKAVEKADYGKSVFEKTAAIAKILGVSSAGYDVFKASIDRVVNQETGFQYTYDVIKDLVDTYSEIVELLPKAFTKCFPDFASFPKHIMLGKLISDTQLDSSRHQFYNSPALDDEKATQKVKTLIKRFNQQVGNFDPDTIIKNKERVKITPSQKLNPLGNKAVPFYYHVTEEFLKTWNFDRTSNRSSGNNLTFDTDWVLIGNSEQVSPLNLNIDNYSFYNIEGHQGMDYQVAFEQIKEIKDKQQLGFDIMLLSLEELKGNKDLTKAYFNEYVEKNSGLEHKRGVERKGTFIMVYDSIKNPKVIADFSLPYICCTPKAIIKLSLPTSVICAESNPIPFTVSPMNGVIKASVGNGVKIINGQYVFDPKAVEEQFYGQEITFTVNGKATDCSIKVISEPDVKIEVVEPVIYPGGDSTATIVNVKVSGTNFADYDYSWDFLGNDVWVPIKPDVHGFVSYKYYNLDLKNIPVIRVKVDGSGCIQDVIIRDWYDAPVRLSLATDIICSASDSIPFIDLFPTDGIVKASAGAEASVVSGNGSYSFNPNAVNSALYGQYITFTVNDKPTNCRIKVIPPPKVNINYTVDYPANGSTETTINIDVSGPYFTEYMYEWDFLGTGQFTPPKPINGKISYKYSNLDPKNIPVIGVKVTGGGCSQYTAIRDWYDAPVQLSLPVNTICSESGAIPFNVVPSNGVVAASTGAESSVISGAGGYSFNPNLLNPALHGQVITFTVNGKQTNCSIRVIMTPKVGISVKSVDYPAGNSNETKVNFVVSGPGFTNYTYSVDGNPLSQPDANGNMSYTLMNVDPKNTPAINVKVSNGECTQTITIRDWYVAIKKIDLSGSVNCCPATLPIIKADAGAKDLRFSLKLGRFGLKGSGDGAPVLLYFWSKLEGPNVRLINDPANGELIVEDLIAGNYKFQLLVKDANSDAFNIDTTTVTVY</sequence>
<gene>
    <name evidence="1" type="ORF">SAMN06265171_10527</name>
</gene>
<dbReference type="Pfam" id="PF22352">
    <property type="entry name" value="K319L-like_PKD"/>
    <property type="match status" value="1"/>
</dbReference>
<reference evidence="1 2" key="1">
    <citation type="submission" date="2017-05" db="EMBL/GenBank/DDBJ databases">
        <authorList>
            <person name="Varghese N."/>
            <person name="Submissions S."/>
        </authorList>
    </citation>
    <scope>NUCLEOTIDE SEQUENCE [LARGE SCALE GENOMIC DNA]</scope>
    <source>
        <strain evidence="1 2">DSM 29371</strain>
    </source>
</reference>
<dbReference type="EMBL" id="FXTC01000005">
    <property type="protein sequence ID" value="SMO69917.1"/>
    <property type="molecule type" value="Genomic_DNA"/>
</dbReference>
<evidence type="ECO:0000313" key="2">
    <source>
        <dbReference type="Proteomes" id="UP000316916"/>
    </source>
</evidence>
<dbReference type="RefSeq" id="WP_142718268.1">
    <property type="nucleotide sequence ID" value="NZ_FXTC01000005.1"/>
</dbReference>
<keyword evidence="2" id="KW-1185">Reference proteome</keyword>
<evidence type="ECO:0000313" key="1">
    <source>
        <dbReference type="EMBL" id="SMO69917.1"/>
    </source>
</evidence>
<organism evidence="1 2">
    <name type="scientific">Chryseobacterium rhizoplanae</name>
    <dbReference type="NCBI Taxonomy" id="1609531"/>
    <lineage>
        <taxon>Bacteria</taxon>
        <taxon>Pseudomonadati</taxon>
        <taxon>Bacteroidota</taxon>
        <taxon>Flavobacteriia</taxon>
        <taxon>Flavobacteriales</taxon>
        <taxon>Weeksellaceae</taxon>
        <taxon>Chryseobacterium group</taxon>
        <taxon>Chryseobacterium</taxon>
    </lineage>
</organism>
<dbReference type="Proteomes" id="UP000316916">
    <property type="component" value="Unassembled WGS sequence"/>
</dbReference>
<name>A0A521DDW4_9FLAO</name>
<proteinExistence type="predicted"/>
<dbReference type="Gene3D" id="2.60.40.10">
    <property type="entry name" value="Immunoglobulins"/>
    <property type="match status" value="1"/>
</dbReference>
<dbReference type="InterPro" id="IPR013783">
    <property type="entry name" value="Ig-like_fold"/>
</dbReference>
<protein>
    <submittedName>
        <fullName evidence="1">Uncharacterized protein</fullName>
    </submittedName>
</protein>
<accession>A0A521DDW4</accession>
<dbReference type="AlphaFoldDB" id="A0A521DDW4"/>